<sequence>MAALVEVTRGSWVESWHDGAIAIVDSNGEMVRQIGDIERPVFPRSAIKGLQALPLIESGAADAYSLSQEALSIACASHNGEEIHTKVSAAMLKACGLDDHALECGTQAPKFEVDQAHLHRAHLQPSALHNNCSGKHAGFLCFSQKAGFDHQGYVNLDHPVQREIRAVLEDLTEVKNLEDGALHACGTDGCSIPTYALPLKNWAHAFAKFATGIGMQAERAKASERLRKAVAEAPYMVAGHDRYCTDVMKIFGERAFVKVGAEGVFCAALPELGFGVALKCWDGSFRAAEMMMTSVLQALLPMSEAEQKALADYNLVQMKNWNGIHVGDIRLADGVLEQLRR</sequence>
<organism evidence="1 2">
    <name type="scientific">Cohaesibacter gelatinilyticus</name>
    <dbReference type="NCBI Taxonomy" id="372072"/>
    <lineage>
        <taxon>Bacteria</taxon>
        <taxon>Pseudomonadati</taxon>
        <taxon>Pseudomonadota</taxon>
        <taxon>Alphaproteobacteria</taxon>
        <taxon>Hyphomicrobiales</taxon>
        <taxon>Cohaesibacteraceae</taxon>
    </lineage>
</organism>
<dbReference type="PANTHER" id="PTHR42110">
    <property type="entry name" value="L-ASPARAGINASE, PUTATIVE (AFU_ORTHOLOGUE AFUA_3G11890)-RELATED"/>
    <property type="match status" value="1"/>
</dbReference>
<evidence type="ECO:0000313" key="1">
    <source>
        <dbReference type="EMBL" id="SNZ06983.1"/>
    </source>
</evidence>
<dbReference type="AlphaFoldDB" id="A0A285NDK1"/>
<reference evidence="1 2" key="1">
    <citation type="submission" date="2017-09" db="EMBL/GenBank/DDBJ databases">
        <authorList>
            <person name="Ehlers B."/>
            <person name="Leendertz F.H."/>
        </authorList>
    </citation>
    <scope>NUCLEOTIDE SEQUENCE [LARGE SCALE GENOMIC DNA]</scope>
    <source>
        <strain evidence="1 2">DSM 18289</strain>
    </source>
</reference>
<name>A0A285NDK1_9HYPH</name>
<dbReference type="RefSeq" id="WP_097151911.1">
    <property type="nucleotide sequence ID" value="NZ_OBEL01000001.1"/>
</dbReference>
<proteinExistence type="predicted"/>
<keyword evidence="2" id="KW-1185">Reference proteome</keyword>
<evidence type="ECO:0000313" key="2">
    <source>
        <dbReference type="Proteomes" id="UP000219439"/>
    </source>
</evidence>
<dbReference type="Pfam" id="PF06089">
    <property type="entry name" value="Asparaginase_II"/>
    <property type="match status" value="1"/>
</dbReference>
<dbReference type="PANTHER" id="PTHR42110:SF1">
    <property type="entry name" value="L-ASPARAGINASE, PUTATIVE (AFU_ORTHOLOGUE AFUA_3G11890)-RELATED"/>
    <property type="match status" value="1"/>
</dbReference>
<dbReference type="Proteomes" id="UP000219439">
    <property type="component" value="Unassembled WGS sequence"/>
</dbReference>
<accession>A0A285NDK1</accession>
<dbReference type="InterPro" id="IPR010349">
    <property type="entry name" value="Asparaginase_II"/>
</dbReference>
<dbReference type="EMBL" id="OBEL01000001">
    <property type="protein sequence ID" value="SNZ06983.1"/>
    <property type="molecule type" value="Genomic_DNA"/>
</dbReference>
<dbReference type="OrthoDB" id="9780674at2"/>
<gene>
    <name evidence="1" type="ORF">SAMN06265368_0605</name>
</gene>
<protein>
    <submittedName>
        <fullName evidence="1">Asparaginase</fullName>
    </submittedName>
</protein>